<dbReference type="AlphaFoldDB" id="A0A075IED6"/>
<evidence type="ECO:0000313" key="1">
    <source>
        <dbReference type="EMBL" id="AIF24503.1"/>
    </source>
</evidence>
<proteinExistence type="predicted"/>
<reference evidence="1" key="1">
    <citation type="journal article" date="2014" name="Genome Biol. Evol.">
        <title>Pangenome evidence for extensive interdomain horizontal transfer affecting lineage core and shell genes in uncultured planktonic thaumarchaeota and euryarchaeota.</title>
        <authorList>
            <person name="Deschamps P."/>
            <person name="Zivanovic Y."/>
            <person name="Moreira D."/>
            <person name="Rodriguez-Valera F."/>
            <person name="Lopez-Garcia P."/>
        </authorList>
    </citation>
    <scope>NUCLEOTIDE SEQUENCE</scope>
</reference>
<name>A0A075IED6_9EURY</name>
<organism evidence="1">
    <name type="scientific">uncultured marine group II/III euryarchaeote SAT1000_32_C10</name>
    <dbReference type="NCBI Taxonomy" id="1456573"/>
    <lineage>
        <taxon>Archaea</taxon>
        <taxon>Methanobacteriati</taxon>
        <taxon>Methanobacteriota</taxon>
        <taxon>environmental samples</taxon>
    </lineage>
</organism>
<protein>
    <submittedName>
        <fullName evidence="1">Uncharacterized protein</fullName>
    </submittedName>
</protein>
<sequence>MHRAPFDSLASHRVPNDSRASHRRFNGVVLRFQHEVYLTLPRLENMDYKATLMVLVLVSSTLAGCTGDPDGGGGDEIDSDALQDLFDEHFQDFLNNTTITVNNHYHNNTTYVIDDSQYTDITNNDYNNTTNIDGGEVNNYFEEYDYSQDNYSIGGGGAGGNGSGGLLYLLDIQFSLEDLIPGYIPIDHRNNTLDYTYTYYDGLMNNYTTEVFTIQCSDYYLIGSQSTNGTAYTYWQNNDNYPDLWVNLYNQTISEMLQYAAWDQWNLNGLHDYHTRMACDENFNASSGFYDLFLFDVPIPAGMALSGINENNFVGLHEYVWGYEQYTSIYNSGCYSWYPTSMEMGWIEDYPPTGWCEYWDISAFHVDFEFETIDWYYGDGGWVGGDENSVLTVSVNNIYPGYEYRLIAYFTYAPVVPLE</sequence>
<accession>A0A075IED6</accession>
<dbReference type="EMBL" id="KF901262">
    <property type="protein sequence ID" value="AIF24503.1"/>
    <property type="molecule type" value="Genomic_DNA"/>
</dbReference>